<keyword evidence="5" id="KW-0862">Zinc</keyword>
<dbReference type="SUPFAM" id="SSF57850">
    <property type="entry name" value="RING/U-box"/>
    <property type="match status" value="1"/>
</dbReference>
<keyword evidence="2" id="KW-0479">Metal-binding</keyword>
<sequence length="194" mass="22119">MMTLLMALGHYMYIWWLHGMAFHLVDAVLFLNIRALASTIYKRIKGLAKLRIALSALHEALPDATSEEIEAYVDECAIFKEPMAKAKKLSCNHLFHLAGLRSWLDQGNDQLAHQIRAGLERQNESRHALPMGTFSNVQQNPSESFALRTCGEQILLLLPRSWAWYILNTKSRYLSSRGLSCIKWLKRVSPALKP</sequence>
<evidence type="ECO:0000256" key="3">
    <source>
        <dbReference type="ARBA" id="ARBA00022771"/>
    </source>
</evidence>
<evidence type="ECO:0000313" key="7">
    <source>
        <dbReference type="EMBL" id="KAJ4953071.1"/>
    </source>
</evidence>
<dbReference type="AlphaFoldDB" id="A0A9Q0JV93"/>
<dbReference type="GO" id="GO:0005886">
    <property type="term" value="C:plasma membrane"/>
    <property type="evidence" value="ECO:0007669"/>
    <property type="project" value="TreeGrafter"/>
</dbReference>
<gene>
    <name evidence="7" type="ORF">NE237_029903</name>
</gene>
<name>A0A9Q0JV93_9MAGN</name>
<dbReference type="GO" id="GO:0006511">
    <property type="term" value="P:ubiquitin-dependent protein catabolic process"/>
    <property type="evidence" value="ECO:0007669"/>
    <property type="project" value="TreeGrafter"/>
</dbReference>
<organism evidence="7 8">
    <name type="scientific">Protea cynaroides</name>
    <dbReference type="NCBI Taxonomy" id="273540"/>
    <lineage>
        <taxon>Eukaryota</taxon>
        <taxon>Viridiplantae</taxon>
        <taxon>Streptophyta</taxon>
        <taxon>Embryophyta</taxon>
        <taxon>Tracheophyta</taxon>
        <taxon>Spermatophyta</taxon>
        <taxon>Magnoliopsida</taxon>
        <taxon>Proteales</taxon>
        <taxon>Proteaceae</taxon>
        <taxon>Protea</taxon>
    </lineage>
</organism>
<dbReference type="PANTHER" id="PTHR15067">
    <property type="entry name" value="E3 UBIQUITIN-PROTEIN LIGASE RNF8"/>
    <property type="match status" value="1"/>
</dbReference>
<dbReference type="GO" id="GO:0034052">
    <property type="term" value="P:positive regulation of plant-type hypersensitive response"/>
    <property type="evidence" value="ECO:0007669"/>
    <property type="project" value="TreeGrafter"/>
</dbReference>
<evidence type="ECO:0000256" key="5">
    <source>
        <dbReference type="ARBA" id="ARBA00022833"/>
    </source>
</evidence>
<dbReference type="EMBL" id="JAMYWD010000012">
    <property type="protein sequence ID" value="KAJ4953071.1"/>
    <property type="molecule type" value="Genomic_DNA"/>
</dbReference>
<dbReference type="PANTHER" id="PTHR15067:SF4">
    <property type="entry name" value="E3 UBIQUITIN-PROTEIN LIGASE RNF8"/>
    <property type="match status" value="1"/>
</dbReference>
<keyword evidence="6" id="KW-1133">Transmembrane helix</keyword>
<dbReference type="InterPro" id="IPR013083">
    <property type="entry name" value="Znf_RING/FYVE/PHD"/>
</dbReference>
<comment type="caution">
    <text evidence="7">The sequence shown here is derived from an EMBL/GenBank/DDBJ whole genome shotgun (WGS) entry which is preliminary data.</text>
</comment>
<dbReference type="GO" id="GO:0008270">
    <property type="term" value="F:zinc ion binding"/>
    <property type="evidence" value="ECO:0007669"/>
    <property type="project" value="UniProtKB-KW"/>
</dbReference>
<evidence type="ECO:0000256" key="4">
    <source>
        <dbReference type="ARBA" id="ARBA00022786"/>
    </source>
</evidence>
<keyword evidence="6" id="KW-0472">Membrane</keyword>
<keyword evidence="6" id="KW-0812">Transmembrane</keyword>
<proteinExistence type="predicted"/>
<dbReference type="GO" id="GO:0005829">
    <property type="term" value="C:cytosol"/>
    <property type="evidence" value="ECO:0007669"/>
    <property type="project" value="TreeGrafter"/>
</dbReference>
<dbReference type="Gene3D" id="3.30.40.10">
    <property type="entry name" value="Zinc/RING finger domain, C3HC4 (zinc finger)"/>
    <property type="match status" value="1"/>
</dbReference>
<evidence type="ECO:0000256" key="1">
    <source>
        <dbReference type="ARBA" id="ARBA00022679"/>
    </source>
</evidence>
<dbReference type="OrthoDB" id="21204at2759"/>
<protein>
    <submittedName>
        <fullName evidence="7">Uncharacterized protein</fullName>
    </submittedName>
</protein>
<keyword evidence="3" id="KW-0863">Zinc-finger</keyword>
<reference evidence="7" key="1">
    <citation type="journal article" date="2023" name="Plant J.">
        <title>The genome of the king protea, Protea cynaroides.</title>
        <authorList>
            <person name="Chang J."/>
            <person name="Duong T.A."/>
            <person name="Schoeman C."/>
            <person name="Ma X."/>
            <person name="Roodt D."/>
            <person name="Barker N."/>
            <person name="Li Z."/>
            <person name="Van de Peer Y."/>
            <person name="Mizrachi E."/>
        </authorList>
    </citation>
    <scope>NUCLEOTIDE SEQUENCE</scope>
    <source>
        <tissue evidence="7">Young leaves</tissue>
    </source>
</reference>
<evidence type="ECO:0000256" key="6">
    <source>
        <dbReference type="SAM" id="Phobius"/>
    </source>
</evidence>
<evidence type="ECO:0000313" key="8">
    <source>
        <dbReference type="Proteomes" id="UP001141806"/>
    </source>
</evidence>
<dbReference type="Proteomes" id="UP001141806">
    <property type="component" value="Unassembled WGS sequence"/>
</dbReference>
<keyword evidence="1" id="KW-0808">Transferase</keyword>
<feature type="transmembrane region" description="Helical" evidence="6">
    <location>
        <begin position="12"/>
        <end position="33"/>
    </location>
</feature>
<dbReference type="FunFam" id="3.30.40.10:FF:000259">
    <property type="entry name" value="E3 ubiquitin protein ligase RIN2"/>
    <property type="match status" value="1"/>
</dbReference>
<dbReference type="GO" id="GO:0061630">
    <property type="term" value="F:ubiquitin protein ligase activity"/>
    <property type="evidence" value="ECO:0007669"/>
    <property type="project" value="TreeGrafter"/>
</dbReference>
<keyword evidence="8" id="KW-1185">Reference proteome</keyword>
<accession>A0A9Q0JV93</accession>
<dbReference type="GO" id="GO:0016567">
    <property type="term" value="P:protein ubiquitination"/>
    <property type="evidence" value="ECO:0007669"/>
    <property type="project" value="TreeGrafter"/>
</dbReference>
<evidence type="ECO:0000256" key="2">
    <source>
        <dbReference type="ARBA" id="ARBA00022723"/>
    </source>
</evidence>
<dbReference type="GO" id="GO:0000151">
    <property type="term" value="C:ubiquitin ligase complex"/>
    <property type="evidence" value="ECO:0007669"/>
    <property type="project" value="TreeGrafter"/>
</dbReference>
<keyword evidence="4" id="KW-0833">Ubl conjugation pathway</keyword>